<proteinExistence type="predicted"/>
<dbReference type="Proteomes" id="UP001314170">
    <property type="component" value="Unassembled WGS sequence"/>
</dbReference>
<evidence type="ECO:0000313" key="1">
    <source>
        <dbReference type="EMBL" id="CAK7345310.1"/>
    </source>
</evidence>
<dbReference type="AlphaFoldDB" id="A0AAV1S3P4"/>
<evidence type="ECO:0000313" key="2">
    <source>
        <dbReference type="Proteomes" id="UP001314170"/>
    </source>
</evidence>
<dbReference type="EMBL" id="CAWUPB010001168">
    <property type="protein sequence ID" value="CAK7345310.1"/>
    <property type="molecule type" value="Genomic_DNA"/>
</dbReference>
<organism evidence="1 2">
    <name type="scientific">Dovyalis caffra</name>
    <dbReference type="NCBI Taxonomy" id="77055"/>
    <lineage>
        <taxon>Eukaryota</taxon>
        <taxon>Viridiplantae</taxon>
        <taxon>Streptophyta</taxon>
        <taxon>Embryophyta</taxon>
        <taxon>Tracheophyta</taxon>
        <taxon>Spermatophyta</taxon>
        <taxon>Magnoliopsida</taxon>
        <taxon>eudicotyledons</taxon>
        <taxon>Gunneridae</taxon>
        <taxon>Pentapetalae</taxon>
        <taxon>rosids</taxon>
        <taxon>fabids</taxon>
        <taxon>Malpighiales</taxon>
        <taxon>Salicaceae</taxon>
        <taxon>Flacourtieae</taxon>
        <taxon>Dovyalis</taxon>
    </lineage>
</organism>
<comment type="caution">
    <text evidence="1">The sequence shown here is derived from an EMBL/GenBank/DDBJ whole genome shotgun (WGS) entry which is preliminary data.</text>
</comment>
<reference evidence="1 2" key="1">
    <citation type="submission" date="2024-01" db="EMBL/GenBank/DDBJ databases">
        <authorList>
            <person name="Waweru B."/>
        </authorList>
    </citation>
    <scope>NUCLEOTIDE SEQUENCE [LARGE SCALE GENOMIC DNA]</scope>
</reference>
<accession>A0AAV1S3P4</accession>
<protein>
    <submittedName>
        <fullName evidence="1">Uncharacterized protein</fullName>
    </submittedName>
</protein>
<sequence>MKIPEPMVVVAVPLWNWKLLHRSLVEDEVGEIRPPSSQHFFPFLLECEFASVRSMNYKLEKAHEVCRFTYSTKKGPDFTSLPSR</sequence>
<name>A0AAV1S3P4_9ROSI</name>
<keyword evidence="2" id="KW-1185">Reference proteome</keyword>
<gene>
    <name evidence="1" type="ORF">DCAF_LOCUS18170</name>
</gene>